<dbReference type="Pfam" id="PF14478">
    <property type="entry name" value="DUF4430"/>
    <property type="match status" value="1"/>
</dbReference>
<accession>A0A4R3L2F6</accession>
<feature type="compositionally biased region" description="Polar residues" evidence="1">
    <location>
        <begin position="26"/>
        <end position="46"/>
    </location>
</feature>
<feature type="domain" description="Transcobalamin-like C-terminal" evidence="2">
    <location>
        <begin position="137"/>
        <end position="212"/>
    </location>
</feature>
<reference evidence="3 4" key="1">
    <citation type="submission" date="2019-03" db="EMBL/GenBank/DDBJ databases">
        <title>Genomic Encyclopedia of Type Strains, Phase IV (KMG-IV): sequencing the most valuable type-strain genomes for metagenomic binning, comparative biology and taxonomic classification.</title>
        <authorList>
            <person name="Goeker M."/>
        </authorList>
    </citation>
    <scope>NUCLEOTIDE SEQUENCE [LARGE SCALE GENOMIC DNA]</scope>
    <source>
        <strain evidence="3 4">DSM 45707</strain>
    </source>
</reference>
<name>A0A4R3L2F6_9BACL</name>
<organism evidence="3 4">
    <name type="scientific">Hazenella coriacea</name>
    <dbReference type="NCBI Taxonomy" id="1179467"/>
    <lineage>
        <taxon>Bacteria</taxon>
        <taxon>Bacillati</taxon>
        <taxon>Bacillota</taxon>
        <taxon>Bacilli</taxon>
        <taxon>Bacillales</taxon>
        <taxon>Thermoactinomycetaceae</taxon>
        <taxon>Hazenella</taxon>
    </lineage>
</organism>
<keyword evidence="4" id="KW-1185">Reference proteome</keyword>
<feature type="region of interest" description="Disordered" evidence="1">
    <location>
        <begin position="25"/>
        <end position="106"/>
    </location>
</feature>
<evidence type="ECO:0000313" key="4">
    <source>
        <dbReference type="Proteomes" id="UP000294937"/>
    </source>
</evidence>
<evidence type="ECO:0000313" key="3">
    <source>
        <dbReference type="EMBL" id="TCS93821.1"/>
    </source>
</evidence>
<feature type="compositionally biased region" description="Low complexity" evidence="1">
    <location>
        <begin position="83"/>
        <end position="93"/>
    </location>
</feature>
<dbReference type="InterPro" id="IPR027954">
    <property type="entry name" value="Transcobalamin-like_C"/>
</dbReference>
<gene>
    <name evidence="3" type="ORF">EDD58_10529</name>
</gene>
<dbReference type="RefSeq" id="WP_131925104.1">
    <property type="nucleotide sequence ID" value="NZ_SMAG01000005.1"/>
</dbReference>
<evidence type="ECO:0000256" key="1">
    <source>
        <dbReference type="SAM" id="MobiDB-lite"/>
    </source>
</evidence>
<evidence type="ECO:0000259" key="2">
    <source>
        <dbReference type="Pfam" id="PF14478"/>
    </source>
</evidence>
<dbReference type="OrthoDB" id="2356646at2"/>
<dbReference type="AlphaFoldDB" id="A0A4R3L2F6"/>
<dbReference type="EMBL" id="SMAG01000005">
    <property type="protein sequence ID" value="TCS93821.1"/>
    <property type="molecule type" value="Genomic_DNA"/>
</dbReference>
<comment type="caution">
    <text evidence="3">The sequence shown here is derived from an EMBL/GenBank/DDBJ whole genome shotgun (WGS) entry which is preliminary data.</text>
</comment>
<sequence>MKRWVPLIIALAGLLFVTAGVLSMNEEPSPSSASKVFSQEDSSQTPDLAMNKEKLSEETPSDSTPEKTEQSQTQSDLREKESSSSPKIETPSSVPSGSELKPSAPTLEKPISTVQYYIRGDQQLGVIFSGQVPVHSGDTVFEVLKRVTKQQKIAMEHRGIGSQVYVEGIANLYEFDRGQGSGWMYRVNGVFPNKSAGVFEIKPGDKIEWLYTLDLGKDLGAELK</sequence>
<dbReference type="Proteomes" id="UP000294937">
    <property type="component" value="Unassembled WGS sequence"/>
</dbReference>
<proteinExistence type="predicted"/>
<dbReference type="Gene3D" id="2.170.130.30">
    <property type="match status" value="1"/>
</dbReference>
<protein>
    <submittedName>
        <fullName evidence="3">Uncharacterized protein DUF4430</fullName>
    </submittedName>
</protein>